<proteinExistence type="predicted"/>
<comment type="caution">
    <text evidence="3">The sequence shown here is derived from an EMBL/GenBank/DDBJ whole genome shotgun (WGS) entry which is preliminary data.</text>
</comment>
<evidence type="ECO:0000313" key="3">
    <source>
        <dbReference type="EMBL" id="GFH55481.1"/>
    </source>
</evidence>
<dbReference type="Proteomes" id="UP001054902">
    <property type="component" value="Unassembled WGS sequence"/>
</dbReference>
<dbReference type="EMBL" id="BLLK01000049">
    <property type="protein sequence ID" value="GFH55481.1"/>
    <property type="molecule type" value="Genomic_DNA"/>
</dbReference>
<feature type="domain" description="YHYH" evidence="2">
    <location>
        <begin position="103"/>
        <end position="227"/>
    </location>
</feature>
<dbReference type="InterPro" id="IPR025924">
    <property type="entry name" value="YHYH_dom"/>
</dbReference>
<reference evidence="3 4" key="1">
    <citation type="journal article" date="2021" name="Sci. Rep.">
        <title>The genome of the diatom Chaetoceros tenuissimus carries an ancient integrated fragment of an extant virus.</title>
        <authorList>
            <person name="Hongo Y."/>
            <person name="Kimura K."/>
            <person name="Takaki Y."/>
            <person name="Yoshida Y."/>
            <person name="Baba S."/>
            <person name="Kobayashi G."/>
            <person name="Nagasaki K."/>
            <person name="Hano T."/>
            <person name="Tomaru Y."/>
        </authorList>
    </citation>
    <scope>NUCLEOTIDE SEQUENCE [LARGE SCALE GENOMIC DNA]</scope>
    <source>
        <strain evidence="3 4">NIES-3715</strain>
    </source>
</reference>
<evidence type="ECO:0000256" key="1">
    <source>
        <dbReference type="SAM" id="SignalP"/>
    </source>
</evidence>
<evidence type="ECO:0000313" key="4">
    <source>
        <dbReference type="Proteomes" id="UP001054902"/>
    </source>
</evidence>
<feature type="chain" id="PRO_5042135622" description="YHYH domain-containing protein" evidence="1">
    <location>
        <begin position="19"/>
        <end position="401"/>
    </location>
</feature>
<evidence type="ECO:0000259" key="2">
    <source>
        <dbReference type="Pfam" id="PF14240"/>
    </source>
</evidence>
<name>A0AAD3D0B3_9STRA</name>
<keyword evidence="1" id="KW-0732">Signal</keyword>
<protein>
    <recommendedName>
        <fullName evidence="2">YHYH domain-containing protein</fullName>
    </recommendedName>
</protein>
<accession>A0AAD3D0B3</accession>
<dbReference type="Pfam" id="PF14240">
    <property type="entry name" value="YHYH"/>
    <property type="match status" value="1"/>
</dbReference>
<gene>
    <name evidence="3" type="ORF">CTEN210_11957</name>
</gene>
<keyword evidence="4" id="KW-1185">Reference proteome</keyword>
<organism evidence="3 4">
    <name type="scientific">Chaetoceros tenuissimus</name>
    <dbReference type="NCBI Taxonomy" id="426638"/>
    <lineage>
        <taxon>Eukaryota</taxon>
        <taxon>Sar</taxon>
        <taxon>Stramenopiles</taxon>
        <taxon>Ochrophyta</taxon>
        <taxon>Bacillariophyta</taxon>
        <taxon>Coscinodiscophyceae</taxon>
        <taxon>Chaetocerotophycidae</taxon>
        <taxon>Chaetocerotales</taxon>
        <taxon>Chaetocerotaceae</taxon>
        <taxon>Chaetoceros</taxon>
    </lineage>
</organism>
<dbReference type="AlphaFoldDB" id="A0AAD3D0B3"/>
<feature type="signal peptide" evidence="1">
    <location>
        <begin position="1"/>
        <end position="18"/>
    </location>
</feature>
<sequence length="401" mass="44310">MKLQIQVLALFFLKPIAGQTCSGSNINFAAPSIDGEVKHCIDAEWERNKEYVYPDDFEDLRNEVSIYVCPTSDKRVILSNAIPDHSVTMSNTAVPCEVKWALELPLNPSVSDSRTKIPPRGAIAMAINGVPAYGPMESSSDNAVESSDGSRGNAGYWYGHADGNNRWHFHAPEMGIEAPSSDTLLGYAFDGFPIYGPLGDASVLDDCNGITNSDGSYQYHVRTLDQVDNSLDYCNGDAVEVNWRYVLGCYSGDPRTYTSVNHQDEYTLPSDCVLEEDYNNDESTCVDSDLRMKILINGNKKNRYCAWVARTNIEERCAIDTVSSHCPITCANYGGDCSIDSEARTKFTKDDGSQVMRYCTWVANNPDVRCLYDNAIETCRVTCANYSPSAVTNASKTNVFE</sequence>